<gene>
    <name evidence="4" type="primary">LOC112945405</name>
</gene>
<evidence type="ECO:0000313" key="5">
    <source>
        <dbReference type="Proteomes" id="UP000694420"/>
    </source>
</evidence>
<keyword evidence="1" id="KW-0202">Cytokine</keyword>
<dbReference type="Proteomes" id="UP000694420">
    <property type="component" value="Unplaced"/>
</dbReference>
<accession>A0A8C7EEV4</accession>
<dbReference type="Gene3D" id="2.40.50.40">
    <property type="match status" value="1"/>
</dbReference>
<dbReference type="GO" id="GO:0005615">
    <property type="term" value="C:extracellular space"/>
    <property type="evidence" value="ECO:0007669"/>
    <property type="project" value="UniProtKB-KW"/>
</dbReference>
<dbReference type="SMART" id="SM00199">
    <property type="entry name" value="SCY"/>
    <property type="match status" value="1"/>
</dbReference>
<dbReference type="InterPro" id="IPR036048">
    <property type="entry name" value="Interleukin_8-like_sf"/>
</dbReference>
<proteinExistence type="predicted"/>
<protein>
    <submittedName>
        <fullName evidence="4">C-C motif chemokine 7-like</fullName>
    </submittedName>
</protein>
<feature type="chain" id="PRO_5034444550" evidence="2">
    <location>
        <begin position="23"/>
        <end position="96"/>
    </location>
</feature>
<dbReference type="Pfam" id="PF00048">
    <property type="entry name" value="IL8"/>
    <property type="match status" value="1"/>
</dbReference>
<dbReference type="InterPro" id="IPR039809">
    <property type="entry name" value="Chemokine_b/g/d"/>
</dbReference>
<evidence type="ECO:0000313" key="4">
    <source>
        <dbReference type="Ensembl" id="ENSNPEP00000015075.1"/>
    </source>
</evidence>
<dbReference type="SUPFAM" id="SSF54117">
    <property type="entry name" value="Interleukin 8-like chemokines"/>
    <property type="match status" value="1"/>
</dbReference>
<evidence type="ECO:0000256" key="1">
    <source>
        <dbReference type="ARBA" id="ARBA00022514"/>
    </source>
</evidence>
<feature type="domain" description="Chemokine interleukin-8-like" evidence="3">
    <location>
        <begin position="28"/>
        <end position="88"/>
    </location>
</feature>
<evidence type="ECO:0000256" key="2">
    <source>
        <dbReference type="SAM" id="SignalP"/>
    </source>
</evidence>
<dbReference type="PANTHER" id="PTHR12015">
    <property type="entry name" value="SMALL INDUCIBLE CYTOKINE A"/>
    <property type="match status" value="1"/>
</dbReference>
<name>A0A8C7EEV4_NOTPE</name>
<feature type="signal peptide" evidence="2">
    <location>
        <begin position="1"/>
        <end position="22"/>
    </location>
</feature>
<organism evidence="4 5">
    <name type="scientific">Nothoprocta perdicaria</name>
    <name type="common">Chilean tinamou</name>
    <name type="synonym">Crypturus perdicarius</name>
    <dbReference type="NCBI Taxonomy" id="30464"/>
    <lineage>
        <taxon>Eukaryota</taxon>
        <taxon>Metazoa</taxon>
        <taxon>Chordata</taxon>
        <taxon>Craniata</taxon>
        <taxon>Vertebrata</taxon>
        <taxon>Euteleostomi</taxon>
        <taxon>Archelosauria</taxon>
        <taxon>Archosauria</taxon>
        <taxon>Dinosauria</taxon>
        <taxon>Saurischia</taxon>
        <taxon>Theropoda</taxon>
        <taxon>Coelurosauria</taxon>
        <taxon>Aves</taxon>
        <taxon>Palaeognathae</taxon>
        <taxon>Tinamiformes</taxon>
        <taxon>Tinamidae</taxon>
        <taxon>Nothoprocta</taxon>
    </lineage>
</organism>
<sequence>MKVFSLALVSLVLGALWTEAQGKSFRSSYTVCCYPEMFVRDKIPASAIKSYRTTSPTCSRKAVIKLQRGKTVCVDPQEPWFQKYLQRKQQTSPRRL</sequence>
<reference evidence="4" key="1">
    <citation type="submission" date="2025-08" db="UniProtKB">
        <authorList>
            <consortium name="Ensembl"/>
        </authorList>
    </citation>
    <scope>IDENTIFICATION</scope>
</reference>
<dbReference type="CDD" id="cd00169">
    <property type="entry name" value="Chemokine"/>
    <property type="match status" value="1"/>
</dbReference>
<reference evidence="4" key="2">
    <citation type="submission" date="2025-09" db="UniProtKB">
        <authorList>
            <consortium name="Ensembl"/>
        </authorList>
    </citation>
    <scope>IDENTIFICATION</scope>
</reference>
<dbReference type="Ensembl" id="ENSNPET00000015448.1">
    <property type="protein sequence ID" value="ENSNPEP00000015075.1"/>
    <property type="gene ID" value="ENSNPEG00000011254.1"/>
</dbReference>
<dbReference type="InterPro" id="IPR001811">
    <property type="entry name" value="Chemokine_IL8-like_dom"/>
</dbReference>
<dbReference type="GO" id="GO:0006955">
    <property type="term" value="P:immune response"/>
    <property type="evidence" value="ECO:0007669"/>
    <property type="project" value="InterPro"/>
</dbReference>
<dbReference type="GO" id="GO:0008009">
    <property type="term" value="F:chemokine activity"/>
    <property type="evidence" value="ECO:0007669"/>
    <property type="project" value="InterPro"/>
</dbReference>
<keyword evidence="5" id="KW-1185">Reference proteome</keyword>
<evidence type="ECO:0000259" key="3">
    <source>
        <dbReference type="SMART" id="SM00199"/>
    </source>
</evidence>
<dbReference type="AlphaFoldDB" id="A0A8C7EEV4"/>
<keyword evidence="2" id="KW-0732">Signal</keyword>